<dbReference type="RefSeq" id="WP_111322823.1">
    <property type="nucleotide sequence ID" value="NZ_BIFX01000001.1"/>
</dbReference>
<name>A0A326U830_THEHA</name>
<proteinExistence type="predicted"/>
<comment type="caution">
    <text evidence="4">The sequence shown here is derived from an EMBL/GenBank/DDBJ whole genome shotgun (WGS) entry which is preliminary data.</text>
</comment>
<sequence length="309" mass="34532">MQSNSTIHYRNFNPQSDFTALLRLLEAAKEADQSNEDVSEETQREWLDLFAQEPEEARRVACAADELVGYGFVLKAPLDKEADLAVTVHPAWRGSGIGSRLLADLEQHARSRGATFTRAYADVRHQEANRFLRQRGYEPVSTYTRLNIAADTPFPQPTFPEGFVLKPYEQVQDVDVLLEAVNRGYEGLWGHHTIRREELAERLPEQDTAGRLLLFAPDGHVVGLTWAKLKQPSGLIDAPGVVPEYRTAGLYLPLTLAALTWLQERGATSIDLESWGDAPETIDLYRTLGFVTVQEELSYQHSLGAGTAL</sequence>
<dbReference type="PANTHER" id="PTHR43877">
    <property type="entry name" value="AMINOALKYLPHOSPHONATE N-ACETYLTRANSFERASE-RELATED-RELATED"/>
    <property type="match status" value="1"/>
</dbReference>
<dbReference type="InterPro" id="IPR000182">
    <property type="entry name" value="GNAT_dom"/>
</dbReference>
<evidence type="ECO:0000256" key="2">
    <source>
        <dbReference type="ARBA" id="ARBA00023315"/>
    </source>
</evidence>
<dbReference type="SUPFAM" id="SSF55729">
    <property type="entry name" value="Acyl-CoA N-acyltransferases (Nat)"/>
    <property type="match status" value="2"/>
</dbReference>
<dbReference type="InterPro" id="IPR050832">
    <property type="entry name" value="Bact_Acetyltransf"/>
</dbReference>
<accession>A0A326U830</accession>
<reference evidence="4 5" key="1">
    <citation type="submission" date="2018-06" db="EMBL/GenBank/DDBJ databases">
        <title>Genomic Encyclopedia of Archaeal and Bacterial Type Strains, Phase II (KMG-II): from individual species to whole genera.</title>
        <authorList>
            <person name="Goeker M."/>
        </authorList>
    </citation>
    <scope>NUCLEOTIDE SEQUENCE [LARGE SCALE GENOMIC DNA]</scope>
    <source>
        <strain evidence="4 5">ATCC BAA-1881</strain>
    </source>
</reference>
<feature type="domain" description="N-acetyltransferase" evidence="3">
    <location>
        <begin position="163"/>
        <end position="309"/>
    </location>
</feature>
<dbReference type="Pfam" id="PF00583">
    <property type="entry name" value="Acetyltransf_1"/>
    <property type="match status" value="2"/>
</dbReference>
<keyword evidence="5" id="KW-1185">Reference proteome</keyword>
<keyword evidence="1" id="KW-0808">Transferase</keyword>
<dbReference type="Proteomes" id="UP000248806">
    <property type="component" value="Unassembled WGS sequence"/>
</dbReference>
<evidence type="ECO:0000313" key="4">
    <source>
        <dbReference type="EMBL" id="PZW29439.1"/>
    </source>
</evidence>
<evidence type="ECO:0000256" key="1">
    <source>
        <dbReference type="ARBA" id="ARBA00022679"/>
    </source>
</evidence>
<protein>
    <submittedName>
        <fullName evidence="4">Mycothiol synthase</fullName>
    </submittedName>
</protein>
<dbReference type="InterPro" id="IPR016181">
    <property type="entry name" value="Acyl_CoA_acyltransferase"/>
</dbReference>
<organism evidence="4 5">
    <name type="scientific">Thermosporothrix hazakensis</name>
    <dbReference type="NCBI Taxonomy" id="644383"/>
    <lineage>
        <taxon>Bacteria</taxon>
        <taxon>Bacillati</taxon>
        <taxon>Chloroflexota</taxon>
        <taxon>Ktedonobacteria</taxon>
        <taxon>Ktedonobacterales</taxon>
        <taxon>Thermosporotrichaceae</taxon>
        <taxon>Thermosporothrix</taxon>
    </lineage>
</organism>
<dbReference type="CDD" id="cd04301">
    <property type="entry name" value="NAT_SF"/>
    <property type="match status" value="1"/>
</dbReference>
<feature type="domain" description="N-acetyltransferase" evidence="3">
    <location>
        <begin position="7"/>
        <end position="155"/>
    </location>
</feature>
<evidence type="ECO:0000313" key="5">
    <source>
        <dbReference type="Proteomes" id="UP000248806"/>
    </source>
</evidence>
<dbReference type="Gene3D" id="3.40.630.30">
    <property type="match status" value="1"/>
</dbReference>
<keyword evidence="2" id="KW-0012">Acyltransferase</keyword>
<dbReference type="EMBL" id="QKUF01000008">
    <property type="protein sequence ID" value="PZW29439.1"/>
    <property type="molecule type" value="Genomic_DNA"/>
</dbReference>
<gene>
    <name evidence="4" type="ORF">EI42_02733</name>
</gene>
<dbReference type="GO" id="GO:0016747">
    <property type="term" value="F:acyltransferase activity, transferring groups other than amino-acyl groups"/>
    <property type="evidence" value="ECO:0007669"/>
    <property type="project" value="InterPro"/>
</dbReference>
<dbReference type="PROSITE" id="PS51186">
    <property type="entry name" value="GNAT"/>
    <property type="match status" value="2"/>
</dbReference>
<evidence type="ECO:0000259" key="3">
    <source>
        <dbReference type="PROSITE" id="PS51186"/>
    </source>
</evidence>
<dbReference type="AlphaFoldDB" id="A0A326U830"/>
<dbReference type="OrthoDB" id="160488at2"/>